<dbReference type="KEGG" id="slau:SLA_0683"/>
<dbReference type="PANTHER" id="PTHR43741">
    <property type="entry name" value="FMN-DEPENDENT NADH-AZOREDUCTASE 1"/>
    <property type="match status" value="1"/>
</dbReference>
<evidence type="ECO:0000259" key="1">
    <source>
        <dbReference type="Pfam" id="PF02525"/>
    </source>
</evidence>
<keyword evidence="3" id="KW-1185">Reference proteome</keyword>
<dbReference type="PANTHER" id="PTHR43741:SF4">
    <property type="entry name" value="FMN-DEPENDENT NADH:QUINONE OXIDOREDUCTASE"/>
    <property type="match status" value="1"/>
</dbReference>
<evidence type="ECO:0000313" key="3">
    <source>
        <dbReference type="Proteomes" id="UP000217676"/>
    </source>
</evidence>
<dbReference type="EMBL" id="AP017424">
    <property type="protein sequence ID" value="BAU81637.1"/>
    <property type="molecule type" value="Genomic_DNA"/>
</dbReference>
<dbReference type="Pfam" id="PF02525">
    <property type="entry name" value="Flavodoxin_2"/>
    <property type="match status" value="1"/>
</dbReference>
<dbReference type="InterPro" id="IPR003680">
    <property type="entry name" value="Flavodoxin_fold"/>
</dbReference>
<sequence length="176" mass="19029">MRAAYSDLGRRVEREGVLSLDEVAALVENPDEEREWALTRSLIEELRAADTVLLGAPMYNFTVSTGLKAWIDRITFPGAYVDAGTGEKLLRDTRVVVVAARGGGYGPGTPREHFDFQIPYLRAYFGNLGVAEDNLRIIAAELTRVDDIPALNGLQPLAAESLARAEAAVDAIAAAV</sequence>
<dbReference type="Proteomes" id="UP000217676">
    <property type="component" value="Chromosome"/>
</dbReference>
<organism evidence="2 3">
    <name type="scientific">Streptomyces laurentii</name>
    <dbReference type="NCBI Taxonomy" id="39478"/>
    <lineage>
        <taxon>Bacteria</taxon>
        <taxon>Bacillati</taxon>
        <taxon>Actinomycetota</taxon>
        <taxon>Actinomycetes</taxon>
        <taxon>Kitasatosporales</taxon>
        <taxon>Streptomycetaceae</taxon>
        <taxon>Streptomyces</taxon>
    </lineage>
</organism>
<dbReference type="InterPro" id="IPR050104">
    <property type="entry name" value="FMN-dep_NADH:Q_OxRdtase_AzoR1"/>
</dbReference>
<gene>
    <name evidence="2" type="ORF">SLA_0683</name>
</gene>
<dbReference type="SUPFAM" id="SSF52218">
    <property type="entry name" value="Flavoproteins"/>
    <property type="match status" value="1"/>
</dbReference>
<evidence type="ECO:0000313" key="2">
    <source>
        <dbReference type="EMBL" id="BAU81637.1"/>
    </source>
</evidence>
<dbReference type="InterPro" id="IPR029039">
    <property type="entry name" value="Flavoprotein-like_sf"/>
</dbReference>
<dbReference type="AlphaFoldDB" id="A0A160NT69"/>
<feature type="domain" description="Flavodoxin-like fold" evidence="1">
    <location>
        <begin position="18"/>
        <end position="131"/>
    </location>
</feature>
<accession>A0A160NT69</accession>
<reference evidence="2 3" key="1">
    <citation type="journal article" date="2016" name="Genome Announc.">
        <title>Complete Genome Sequence of Thiostrepton-Producing Streptomyces laurentii ATCC 31255.</title>
        <authorList>
            <person name="Doi K."/>
            <person name="Fujino Y."/>
            <person name="Nagayoshi Y."/>
            <person name="Ohshima T."/>
            <person name="Ogata S."/>
        </authorList>
    </citation>
    <scope>NUCLEOTIDE SEQUENCE [LARGE SCALE GENOMIC DNA]</scope>
    <source>
        <strain evidence="2 3">ATCC 31255</strain>
    </source>
</reference>
<protein>
    <submittedName>
        <fullName evidence="2">NAD(P)H dehydrogenase</fullName>
    </submittedName>
</protein>
<proteinExistence type="predicted"/>
<name>A0A160NT69_STRLU</name>
<dbReference type="Gene3D" id="3.40.50.360">
    <property type="match status" value="1"/>
</dbReference>